<reference evidence="3" key="1">
    <citation type="submission" date="2022-02" db="EMBL/GenBank/DDBJ databases">
        <authorList>
            <person name="Henning P.M."/>
            <person name="McCubbin A.G."/>
            <person name="Shore J.S."/>
        </authorList>
    </citation>
    <scope>NUCLEOTIDE SEQUENCE</scope>
    <source>
        <strain evidence="3">F60SS</strain>
        <tissue evidence="3">Leaves</tissue>
    </source>
</reference>
<dbReference type="AlphaFoldDB" id="A0A9Q0JMI2"/>
<gene>
    <name evidence="3" type="ORF">Tsubulata_024599</name>
</gene>
<dbReference type="CDD" id="cd22851">
    <property type="entry name" value="SMN_N"/>
    <property type="match status" value="1"/>
</dbReference>
<evidence type="ECO:0000256" key="1">
    <source>
        <dbReference type="SAM" id="MobiDB-lite"/>
    </source>
</evidence>
<accession>A0A9Q0JMI2</accession>
<dbReference type="Pfam" id="PF20636">
    <property type="entry name" value="SMN_G2-BD"/>
    <property type="match status" value="1"/>
</dbReference>
<comment type="caution">
    <text evidence="3">The sequence shown here is derived from an EMBL/GenBank/DDBJ whole genome shotgun (WGS) entry which is preliminary data.</text>
</comment>
<feature type="domain" description="Survival Motor Neuron Gemin2-binding" evidence="2">
    <location>
        <begin position="1"/>
        <end position="29"/>
    </location>
</feature>
<evidence type="ECO:0000313" key="4">
    <source>
        <dbReference type="Proteomes" id="UP001141552"/>
    </source>
</evidence>
<dbReference type="InterPro" id="IPR040424">
    <property type="entry name" value="Smn1"/>
</dbReference>
<feature type="compositionally biased region" description="Polar residues" evidence="1">
    <location>
        <begin position="102"/>
        <end position="118"/>
    </location>
</feature>
<feature type="region of interest" description="Disordered" evidence="1">
    <location>
        <begin position="261"/>
        <end position="280"/>
    </location>
</feature>
<keyword evidence="4" id="KW-1185">Reference proteome</keyword>
<dbReference type="Proteomes" id="UP001141552">
    <property type="component" value="Unassembled WGS sequence"/>
</dbReference>
<dbReference type="PANTHER" id="PTHR39267">
    <property type="entry name" value="SURVIVAL MOTOR NEURON-LIKE PROTEIN 1"/>
    <property type="match status" value="1"/>
</dbReference>
<evidence type="ECO:0000313" key="3">
    <source>
        <dbReference type="EMBL" id="KAJ4847124.1"/>
    </source>
</evidence>
<evidence type="ECO:0000259" key="2">
    <source>
        <dbReference type="Pfam" id="PF20636"/>
    </source>
</evidence>
<dbReference type="OrthoDB" id="197400at2759"/>
<sequence length="315" mass="33600">MGKEGELWDDSALINAFDNAMSKYKKMHGKKVQSKSVDEGRVAVGNGGEASGVIDEAHGTIREADEETNAASSIPSEVKVAEKHEPVKGNTYVESSELGPSIDTSNGPPLQTVNGSSYSQNAEDYNRLLGEYYELEEKRQIILQQLQQFGGYYQYPAEASGIQWGSSGAPQDYSVPATQTSLPPAENYSCCSCACYCPLPPCPSCSACSLSRTYINKPFTDSSAAAGPGHSFIHGDEDIVKTAMGAAERAISSLSKKASAASGLEGEKSEDTSGEMTQCTSSETDFGVVLNAWYTAGFHTGKYLTEQSIAKKRNG</sequence>
<protein>
    <recommendedName>
        <fullName evidence="2">Survival Motor Neuron Gemin2-binding domain-containing protein</fullName>
    </recommendedName>
</protein>
<dbReference type="InterPro" id="IPR049481">
    <property type="entry name" value="SMN_G2-BD"/>
</dbReference>
<feature type="region of interest" description="Disordered" evidence="1">
    <location>
        <begin position="95"/>
        <end position="118"/>
    </location>
</feature>
<dbReference type="EMBL" id="JAKUCV010001257">
    <property type="protein sequence ID" value="KAJ4847124.1"/>
    <property type="molecule type" value="Genomic_DNA"/>
</dbReference>
<feature type="region of interest" description="Disordered" evidence="1">
    <location>
        <begin position="32"/>
        <end position="51"/>
    </location>
</feature>
<name>A0A9Q0JMI2_9ROSI</name>
<proteinExistence type="predicted"/>
<reference evidence="3" key="2">
    <citation type="journal article" date="2023" name="Plants (Basel)">
        <title>Annotation of the Turnera subulata (Passifloraceae) Draft Genome Reveals the S-Locus Evolved after the Divergence of Turneroideae from Passifloroideae in a Stepwise Manner.</title>
        <authorList>
            <person name="Henning P.M."/>
            <person name="Roalson E.H."/>
            <person name="Mir W."/>
            <person name="McCubbin A.G."/>
            <person name="Shore J.S."/>
        </authorList>
    </citation>
    <scope>NUCLEOTIDE SEQUENCE</scope>
    <source>
        <strain evidence="3">F60SS</strain>
    </source>
</reference>
<organism evidence="3 4">
    <name type="scientific">Turnera subulata</name>
    <dbReference type="NCBI Taxonomy" id="218843"/>
    <lineage>
        <taxon>Eukaryota</taxon>
        <taxon>Viridiplantae</taxon>
        <taxon>Streptophyta</taxon>
        <taxon>Embryophyta</taxon>
        <taxon>Tracheophyta</taxon>
        <taxon>Spermatophyta</taxon>
        <taxon>Magnoliopsida</taxon>
        <taxon>eudicotyledons</taxon>
        <taxon>Gunneridae</taxon>
        <taxon>Pentapetalae</taxon>
        <taxon>rosids</taxon>
        <taxon>fabids</taxon>
        <taxon>Malpighiales</taxon>
        <taxon>Passifloraceae</taxon>
        <taxon>Turnera</taxon>
    </lineage>
</organism>
<dbReference type="PANTHER" id="PTHR39267:SF1">
    <property type="entry name" value="SURVIVAL MOTOR NEURON PROTEIN"/>
    <property type="match status" value="1"/>
</dbReference>